<dbReference type="AlphaFoldDB" id="A0A1V4QF28"/>
<dbReference type="Gene3D" id="3.40.30.10">
    <property type="entry name" value="Glutaredoxin"/>
    <property type="match status" value="2"/>
</dbReference>
<dbReference type="SUPFAM" id="SSF52833">
    <property type="entry name" value="Thioredoxin-like"/>
    <property type="match status" value="2"/>
</dbReference>
<accession>A0A1V4QF28</accession>
<evidence type="ECO:0000259" key="1">
    <source>
        <dbReference type="Pfam" id="PF13192"/>
    </source>
</evidence>
<dbReference type="EMBL" id="MUKB01000118">
    <property type="protein sequence ID" value="OPX17485.1"/>
    <property type="molecule type" value="Genomic_DNA"/>
</dbReference>
<dbReference type="PANTHER" id="PTHR37170:SF1">
    <property type="entry name" value="GLUTAREDOXIN-LIKE PROTEIN"/>
    <property type="match status" value="1"/>
</dbReference>
<gene>
    <name evidence="2" type="ORF">BXT86_06265</name>
</gene>
<organism evidence="2 3">
    <name type="scientific">candidate division WOR-3 bacterium 4484_100</name>
    <dbReference type="NCBI Taxonomy" id="1936077"/>
    <lineage>
        <taxon>Bacteria</taxon>
        <taxon>Bacteria division WOR-3</taxon>
    </lineage>
</organism>
<dbReference type="InterPro" id="IPR036249">
    <property type="entry name" value="Thioredoxin-like_sf"/>
</dbReference>
<dbReference type="CDD" id="cd02973">
    <property type="entry name" value="TRX_GRX_like"/>
    <property type="match status" value="1"/>
</dbReference>
<proteinExistence type="predicted"/>
<dbReference type="NCBIfam" id="TIGR02187">
    <property type="entry name" value="PDO_seleno_TRX"/>
    <property type="match status" value="1"/>
</dbReference>
<name>A0A1V4QF28_UNCW3</name>
<dbReference type="InterPro" id="IPR011903">
    <property type="entry name" value="TON_0319-like"/>
</dbReference>
<evidence type="ECO:0000313" key="3">
    <source>
        <dbReference type="Proteomes" id="UP000191663"/>
    </source>
</evidence>
<protein>
    <submittedName>
        <fullName evidence="2">Glutaredoxin</fullName>
    </submittedName>
</protein>
<comment type="caution">
    <text evidence="2">The sequence shown here is derived from an EMBL/GenBank/DDBJ whole genome shotgun (WGS) entry which is preliminary data.</text>
</comment>
<evidence type="ECO:0000313" key="2">
    <source>
        <dbReference type="EMBL" id="OPX17485.1"/>
    </source>
</evidence>
<reference evidence="3" key="1">
    <citation type="submission" date="2017-01" db="EMBL/GenBank/DDBJ databases">
        <title>Novel pathways for hydrocarbon cycling and metabolic interdependencies in hydrothermal sediment communities.</title>
        <authorList>
            <person name="Dombrowski N."/>
            <person name="Seitz K."/>
            <person name="Teske A."/>
            <person name="Baker B."/>
        </authorList>
    </citation>
    <scope>NUCLEOTIDE SEQUENCE [LARGE SCALE GENOMIC DNA]</scope>
</reference>
<sequence length="219" mass="24846">MPLLEEKVKQEVKDFFKDLKDPVKLVVFTQDSLLTIPGMECQTCRDNRVLMEDIAELSDKLSVEIYDFVKNKEVAQKYGVEKIPCTIVKGETDYGIRLYGLPGGYEFATLLNAIKIVSKKDSELSSETKEKLKEINKPIHIQVFVTLACPYCSNAAEMGHRFALENENISADMINAQEFPQLAQRYNVFAVPKIVVNETIQFEGALPENQFLQKVMEAV</sequence>
<dbReference type="Pfam" id="PF13192">
    <property type="entry name" value="Thioredoxin_3"/>
    <property type="match status" value="1"/>
</dbReference>
<dbReference type="InterPro" id="IPR012336">
    <property type="entry name" value="Thioredoxin-like_fold"/>
</dbReference>
<dbReference type="Proteomes" id="UP000191663">
    <property type="component" value="Unassembled WGS sequence"/>
</dbReference>
<dbReference type="PANTHER" id="PTHR37170">
    <property type="entry name" value="GLUTAREDOXIN-RELATED"/>
    <property type="match status" value="1"/>
</dbReference>
<dbReference type="PROSITE" id="PS51354">
    <property type="entry name" value="GLUTAREDOXIN_2"/>
    <property type="match status" value="1"/>
</dbReference>
<feature type="domain" description="Thioredoxin-like fold" evidence="1">
    <location>
        <begin position="140"/>
        <end position="216"/>
    </location>
</feature>